<evidence type="ECO:0000313" key="3">
    <source>
        <dbReference type="Proteomes" id="UP001055439"/>
    </source>
</evidence>
<evidence type="ECO:0000256" key="1">
    <source>
        <dbReference type="SAM" id="MobiDB-lite"/>
    </source>
</evidence>
<keyword evidence="3" id="KW-1185">Reference proteome</keyword>
<dbReference type="Proteomes" id="UP001055439">
    <property type="component" value="Chromosome 1"/>
</dbReference>
<proteinExistence type="predicted"/>
<accession>A0A9E7ECB8</accession>
<dbReference type="AlphaFoldDB" id="A0A9E7ECB8"/>
<gene>
    <name evidence="2" type="ORF">MUK42_36058</name>
</gene>
<name>A0A9E7ECB8_9LILI</name>
<evidence type="ECO:0000313" key="2">
    <source>
        <dbReference type="EMBL" id="URD74300.1"/>
    </source>
</evidence>
<feature type="region of interest" description="Disordered" evidence="1">
    <location>
        <begin position="1"/>
        <end position="20"/>
    </location>
</feature>
<organism evidence="2 3">
    <name type="scientific">Musa troglodytarum</name>
    <name type="common">fe'i banana</name>
    <dbReference type="NCBI Taxonomy" id="320322"/>
    <lineage>
        <taxon>Eukaryota</taxon>
        <taxon>Viridiplantae</taxon>
        <taxon>Streptophyta</taxon>
        <taxon>Embryophyta</taxon>
        <taxon>Tracheophyta</taxon>
        <taxon>Spermatophyta</taxon>
        <taxon>Magnoliopsida</taxon>
        <taxon>Liliopsida</taxon>
        <taxon>Zingiberales</taxon>
        <taxon>Musaceae</taxon>
        <taxon>Musa</taxon>
    </lineage>
</organism>
<sequence>MAKSYRKNTHTSKRKKKAGKVKKALDFPTLLPRGWLWLWLWVAADIGKEPSRYCDHLRSSGSFSSWTWSSLSGVDSGQRKMSLWKKELLFCISTVSVLFMLL</sequence>
<dbReference type="EMBL" id="CP097502">
    <property type="protein sequence ID" value="URD74300.1"/>
    <property type="molecule type" value="Genomic_DNA"/>
</dbReference>
<protein>
    <submittedName>
        <fullName evidence="2">Uncharacterized protein</fullName>
    </submittedName>
</protein>
<reference evidence="2" key="1">
    <citation type="submission" date="2022-05" db="EMBL/GenBank/DDBJ databases">
        <title>The Musa troglodytarum L. genome provides insights into the mechanism of non-climacteric behaviour and enrichment of carotenoids.</title>
        <authorList>
            <person name="Wang J."/>
        </authorList>
    </citation>
    <scope>NUCLEOTIDE SEQUENCE</scope>
    <source>
        <tissue evidence="2">Leaf</tissue>
    </source>
</reference>